<dbReference type="OMA" id="THAITID"/>
<dbReference type="AlphaFoldDB" id="D2VN16"/>
<dbReference type="OrthoDB" id="10258934at2759"/>
<protein>
    <submittedName>
        <fullName evidence="1">Predicted protein</fullName>
    </submittedName>
</protein>
<keyword evidence="2" id="KW-1185">Reference proteome</keyword>
<gene>
    <name evidence="1" type="ORF">NAEGRDRAFT_70338</name>
</gene>
<dbReference type="InParanoid" id="D2VN16"/>
<dbReference type="RefSeq" id="XP_002674585.1">
    <property type="nucleotide sequence ID" value="XM_002674539.1"/>
</dbReference>
<dbReference type="Proteomes" id="UP000006671">
    <property type="component" value="Unassembled WGS sequence"/>
</dbReference>
<dbReference type="KEGG" id="ngr:NAEGRDRAFT_70338"/>
<reference evidence="1 2" key="1">
    <citation type="journal article" date="2010" name="Cell">
        <title>The genome of Naegleria gruberi illuminates early eukaryotic versatility.</title>
        <authorList>
            <person name="Fritz-Laylin L.K."/>
            <person name="Prochnik S.E."/>
            <person name="Ginger M.L."/>
            <person name="Dacks J.B."/>
            <person name="Carpenter M.L."/>
            <person name="Field M.C."/>
            <person name="Kuo A."/>
            <person name="Paredez A."/>
            <person name="Chapman J."/>
            <person name="Pham J."/>
            <person name="Shu S."/>
            <person name="Neupane R."/>
            <person name="Cipriano M."/>
            <person name="Mancuso J."/>
            <person name="Tu H."/>
            <person name="Salamov A."/>
            <person name="Lindquist E."/>
            <person name="Shapiro H."/>
            <person name="Lucas S."/>
            <person name="Grigoriev I.V."/>
            <person name="Cande W.Z."/>
            <person name="Fulton C."/>
            <person name="Rokhsar D.S."/>
            <person name="Dawson S.C."/>
        </authorList>
    </citation>
    <scope>NUCLEOTIDE SEQUENCE [LARGE SCALE GENOMIC DNA]</scope>
    <source>
        <strain evidence="1 2">NEG-M</strain>
    </source>
</reference>
<dbReference type="EMBL" id="GG738883">
    <property type="protein sequence ID" value="EFC41841.1"/>
    <property type="molecule type" value="Genomic_DNA"/>
</dbReference>
<proteinExistence type="predicted"/>
<organism evidence="2">
    <name type="scientific">Naegleria gruberi</name>
    <name type="common">Amoeba</name>
    <dbReference type="NCBI Taxonomy" id="5762"/>
    <lineage>
        <taxon>Eukaryota</taxon>
        <taxon>Discoba</taxon>
        <taxon>Heterolobosea</taxon>
        <taxon>Tetramitia</taxon>
        <taxon>Eutetramitia</taxon>
        <taxon>Vahlkampfiidae</taxon>
        <taxon>Naegleria</taxon>
    </lineage>
</organism>
<sequence length="801" mass="92081">MLTDFEINDENNHQDDQGYDEIIGGEDHHVRNSNETKFDNLPEEVIANICSCFMRNSTTNLAERKGQQDFSENSLFEYEDFHTVNIDDLIDIYPLSLLNRTIRNKILNNNHLWNEQMIVDLSEFSKSTKLFKYMNKINDWNYSSSDDDLIVTVERERLNIALNFLSCLGLSEYIKKLKVSCILKEVGLKESISWSKLIIHSFPNLTDIIYYSLTDRNVVKRYESLDCTQGKWQNLSSITVYFDFTSLLSLIENHKSTIKSIAFSPKMSDRKSTEELLKNPKILENVQNIIISMKFDSAMMESNKNYMEKFGALNIDCSALDIERWIPKLTHLKKLVLEGIYNPNFKIENVNFTNLTELVICLANQSELAFNNVQAPELQELSISNASIEASTEPFKNLRSLKFQTCNYDQNFWIKSHPTLMYFSLFFPEFKDTMYNRSFSLTDNQSLLVILLTSLESVSITNINPSCKLYIEKCQSIQINTSKISEIYIQSYSTASDINIKGDHCSKLHLPKGIEKCKIDLNSISEMNCYYQDNYSKILPLRAHNISLETLHISCFNIPIFIKEFLTSFKYIGTCKCVISHDHTYSKVYKNISPSSNLDTDMSSVEKIITHGDISLHTHLTNSTSLHTIISGSKLICSPNTTYLSTSLTHLETSIQNFSSQFDLPNLKNLIISHSADIEIDLSQYPHLEDFSISHSKNVKIRNTSKSMEKMKFFLLEGINSLSISIDNVQAPNIREAIIHSIKSIEPGTEPIFTLSHSPKMLFYYVSFVWKPAFKPNPPRTHQETFVTPIPNENTRNCEIL</sequence>
<dbReference type="GeneID" id="8851518"/>
<name>D2VN16_NAEGR</name>
<dbReference type="VEuPathDB" id="AmoebaDB:NAEGRDRAFT_70338"/>
<accession>D2VN16</accession>
<evidence type="ECO:0000313" key="2">
    <source>
        <dbReference type="Proteomes" id="UP000006671"/>
    </source>
</evidence>
<evidence type="ECO:0000313" key="1">
    <source>
        <dbReference type="EMBL" id="EFC41841.1"/>
    </source>
</evidence>